<name>A0A2M9FV93_9PROT</name>
<dbReference type="OrthoDB" id="5422757at2"/>
<dbReference type="RefSeq" id="WP_109794605.1">
    <property type="nucleotide sequence ID" value="NZ_PHIG01000070.1"/>
</dbReference>
<dbReference type="PANTHER" id="PTHR38459">
    <property type="entry name" value="PROPHAGE BACTOPRENOL-LINKED GLUCOSE TRANSLOCASE HOMOLOG"/>
    <property type="match status" value="1"/>
</dbReference>
<comment type="similarity">
    <text evidence="2">Belongs to the GtrA family.</text>
</comment>
<dbReference type="GO" id="GO:0005886">
    <property type="term" value="C:plasma membrane"/>
    <property type="evidence" value="ECO:0007669"/>
    <property type="project" value="TreeGrafter"/>
</dbReference>
<protein>
    <recommendedName>
        <fullName evidence="7">GtrA/DPMS transmembrane domain-containing protein</fullName>
    </recommendedName>
</protein>
<keyword evidence="5 6" id="KW-0472">Membrane</keyword>
<feature type="domain" description="GtrA/DPMS transmembrane" evidence="7">
    <location>
        <begin position="12"/>
        <end position="118"/>
    </location>
</feature>
<evidence type="ECO:0000256" key="6">
    <source>
        <dbReference type="SAM" id="Phobius"/>
    </source>
</evidence>
<evidence type="ECO:0000313" key="8">
    <source>
        <dbReference type="EMBL" id="PJK27366.1"/>
    </source>
</evidence>
<evidence type="ECO:0000259" key="7">
    <source>
        <dbReference type="Pfam" id="PF04138"/>
    </source>
</evidence>
<dbReference type="PANTHER" id="PTHR38459:SF1">
    <property type="entry name" value="PROPHAGE BACTOPRENOL-LINKED GLUCOSE TRANSLOCASE HOMOLOG"/>
    <property type="match status" value="1"/>
</dbReference>
<evidence type="ECO:0000313" key="9">
    <source>
        <dbReference type="Proteomes" id="UP000229498"/>
    </source>
</evidence>
<evidence type="ECO:0000256" key="3">
    <source>
        <dbReference type="ARBA" id="ARBA00022692"/>
    </source>
</evidence>
<feature type="transmembrane region" description="Helical" evidence="6">
    <location>
        <begin position="39"/>
        <end position="56"/>
    </location>
</feature>
<comment type="caution">
    <text evidence="8">The sequence shown here is derived from an EMBL/GenBank/DDBJ whole genome shotgun (WGS) entry which is preliminary data.</text>
</comment>
<feature type="transmembrane region" description="Helical" evidence="6">
    <location>
        <begin position="12"/>
        <end position="33"/>
    </location>
</feature>
<keyword evidence="4 6" id="KW-1133">Transmembrane helix</keyword>
<organism evidence="8 9">
    <name type="scientific">Minwuia thermotolerans</name>
    <dbReference type="NCBI Taxonomy" id="2056226"/>
    <lineage>
        <taxon>Bacteria</taxon>
        <taxon>Pseudomonadati</taxon>
        <taxon>Pseudomonadota</taxon>
        <taxon>Alphaproteobacteria</taxon>
        <taxon>Minwuiales</taxon>
        <taxon>Minwuiaceae</taxon>
        <taxon>Minwuia</taxon>
    </lineage>
</organism>
<accession>A0A2M9FV93</accession>
<evidence type="ECO:0000256" key="4">
    <source>
        <dbReference type="ARBA" id="ARBA00022989"/>
    </source>
</evidence>
<sequence>MVWPGFATRFVRYGAVGILCNLLGYGLFLILHFAGLNPVLVSGITYIIMVSVSYLVNRTWAFRSRCSHSRDMPRYLLAYFIGLVAAMGSMHVLIFFMHPALAQIIVIGLAAIIIYVSLEILRFGRSVADNDH</sequence>
<dbReference type="GO" id="GO:0000271">
    <property type="term" value="P:polysaccharide biosynthetic process"/>
    <property type="evidence" value="ECO:0007669"/>
    <property type="project" value="InterPro"/>
</dbReference>
<dbReference type="InterPro" id="IPR051401">
    <property type="entry name" value="GtrA_CellWall_Glycosyl"/>
</dbReference>
<keyword evidence="3 6" id="KW-0812">Transmembrane</keyword>
<evidence type="ECO:0000256" key="2">
    <source>
        <dbReference type="ARBA" id="ARBA00009399"/>
    </source>
</evidence>
<dbReference type="EMBL" id="PHIG01000070">
    <property type="protein sequence ID" value="PJK27366.1"/>
    <property type="molecule type" value="Genomic_DNA"/>
</dbReference>
<evidence type="ECO:0000256" key="5">
    <source>
        <dbReference type="ARBA" id="ARBA00023136"/>
    </source>
</evidence>
<feature type="transmembrane region" description="Helical" evidence="6">
    <location>
        <begin position="76"/>
        <end position="94"/>
    </location>
</feature>
<evidence type="ECO:0000256" key="1">
    <source>
        <dbReference type="ARBA" id="ARBA00004141"/>
    </source>
</evidence>
<reference evidence="8 9" key="1">
    <citation type="submission" date="2017-11" db="EMBL/GenBank/DDBJ databases">
        <title>Draft genome sequence of Rhizobiales bacterium SY3-13.</title>
        <authorList>
            <person name="Sun C."/>
        </authorList>
    </citation>
    <scope>NUCLEOTIDE SEQUENCE [LARGE SCALE GENOMIC DNA]</scope>
    <source>
        <strain evidence="8 9">SY3-13</strain>
    </source>
</reference>
<comment type="subcellular location">
    <subcellularLocation>
        <location evidence="1">Membrane</location>
        <topology evidence="1">Multi-pass membrane protein</topology>
    </subcellularLocation>
</comment>
<dbReference type="Proteomes" id="UP000229498">
    <property type="component" value="Unassembled WGS sequence"/>
</dbReference>
<feature type="transmembrane region" description="Helical" evidence="6">
    <location>
        <begin position="100"/>
        <end position="118"/>
    </location>
</feature>
<dbReference type="Pfam" id="PF04138">
    <property type="entry name" value="GtrA_DPMS_TM"/>
    <property type="match status" value="1"/>
</dbReference>
<proteinExistence type="inferred from homology"/>
<dbReference type="InterPro" id="IPR007267">
    <property type="entry name" value="GtrA_DPMS_TM"/>
</dbReference>
<keyword evidence="9" id="KW-1185">Reference proteome</keyword>
<gene>
    <name evidence="8" type="ORF">CVT23_22610</name>
</gene>
<dbReference type="AlphaFoldDB" id="A0A2M9FV93"/>